<accession>A7RRI7</accession>
<evidence type="ECO:0000256" key="1">
    <source>
        <dbReference type="ARBA" id="ARBA00022723"/>
    </source>
</evidence>
<dbReference type="STRING" id="45351.A7RRI7"/>
<dbReference type="KEGG" id="nve:5518096"/>
<evidence type="ECO:0008006" key="4">
    <source>
        <dbReference type="Google" id="ProtNLM"/>
    </source>
</evidence>
<dbReference type="PANTHER" id="PTHR23059:SF4">
    <property type="entry name" value="ZINC FINGER TRAF-TYPE-CONTAINING PROTEIN 1"/>
    <property type="match status" value="1"/>
</dbReference>
<dbReference type="InterPro" id="IPR039338">
    <property type="entry name" value="ZFTRAF1"/>
</dbReference>
<dbReference type="HOGENOM" id="CLU_035849_0_2_1"/>
<keyword evidence="1" id="KW-0479">Metal-binding</keyword>
<gene>
    <name evidence="2" type="ORF">NEMVEDRAFT_v1g201051</name>
</gene>
<dbReference type="PhylomeDB" id="A7RRI7"/>
<dbReference type="GO" id="GO:0005634">
    <property type="term" value="C:nucleus"/>
    <property type="evidence" value="ECO:0000318"/>
    <property type="project" value="GO_Central"/>
</dbReference>
<protein>
    <recommendedName>
        <fullName evidence="4">TRAF-type domain-containing protein</fullName>
    </recommendedName>
</protein>
<proteinExistence type="predicted"/>
<dbReference type="SUPFAM" id="SSF49599">
    <property type="entry name" value="TRAF domain-like"/>
    <property type="match status" value="1"/>
</dbReference>
<dbReference type="InParanoid" id="A7RRI7"/>
<dbReference type="Gene3D" id="3.30.40.10">
    <property type="entry name" value="Zinc/RING finger domain, C3HC4 (zinc finger)"/>
    <property type="match status" value="1"/>
</dbReference>
<dbReference type="Proteomes" id="UP000001593">
    <property type="component" value="Unassembled WGS sequence"/>
</dbReference>
<dbReference type="OrthoDB" id="10062218at2759"/>
<dbReference type="AlphaFoldDB" id="A7RRI7"/>
<dbReference type="PANTHER" id="PTHR23059">
    <property type="entry name" value="CYSTEINE AND HISTIDINE-RICH PROTEIN 1"/>
    <property type="match status" value="1"/>
</dbReference>
<dbReference type="InterPro" id="IPR013083">
    <property type="entry name" value="Znf_RING/FYVE/PHD"/>
</dbReference>
<dbReference type="eggNOG" id="KOG3002">
    <property type="taxonomic scope" value="Eukaryota"/>
</dbReference>
<organism evidence="2 3">
    <name type="scientific">Nematostella vectensis</name>
    <name type="common">Starlet sea anemone</name>
    <dbReference type="NCBI Taxonomy" id="45351"/>
    <lineage>
        <taxon>Eukaryota</taxon>
        <taxon>Metazoa</taxon>
        <taxon>Cnidaria</taxon>
        <taxon>Anthozoa</taxon>
        <taxon>Hexacorallia</taxon>
        <taxon>Actiniaria</taxon>
        <taxon>Edwardsiidae</taxon>
        <taxon>Nematostella</taxon>
    </lineage>
</organism>
<keyword evidence="3" id="KW-1185">Reference proteome</keyword>
<evidence type="ECO:0000313" key="3">
    <source>
        <dbReference type="Proteomes" id="UP000001593"/>
    </source>
</evidence>
<name>A7RRI7_NEMVE</name>
<dbReference type="OMA" id="HERPEHE"/>
<reference evidence="2 3" key="1">
    <citation type="journal article" date="2007" name="Science">
        <title>Sea anemone genome reveals ancestral eumetazoan gene repertoire and genomic organization.</title>
        <authorList>
            <person name="Putnam N.H."/>
            <person name="Srivastava M."/>
            <person name="Hellsten U."/>
            <person name="Dirks B."/>
            <person name="Chapman J."/>
            <person name="Salamov A."/>
            <person name="Terry A."/>
            <person name="Shapiro H."/>
            <person name="Lindquist E."/>
            <person name="Kapitonov V.V."/>
            <person name="Jurka J."/>
            <person name="Genikhovich G."/>
            <person name="Grigoriev I.V."/>
            <person name="Lucas S.M."/>
            <person name="Steele R.E."/>
            <person name="Finnerty J.R."/>
            <person name="Technau U."/>
            <person name="Martindale M.Q."/>
            <person name="Rokhsar D.S."/>
        </authorList>
    </citation>
    <scope>NUCLEOTIDE SEQUENCE [LARGE SCALE GENOMIC DNA]</scope>
    <source>
        <strain evidence="3">CH2 X CH6</strain>
    </source>
</reference>
<evidence type="ECO:0000313" key="2">
    <source>
        <dbReference type="EMBL" id="EDO46014.1"/>
    </source>
</evidence>
<dbReference type="EMBL" id="DS469531">
    <property type="protein sequence ID" value="EDO46014.1"/>
    <property type="molecule type" value="Genomic_DNA"/>
</dbReference>
<sequence>MCSGCFTHLLADARLKDEQATCPSCRIDISRNNCSRNLAVEKAVSELPTACQFCDNEFPRSIASIHEREECSDRLVRCKYKRLGCPWQGPHHELALHEGACPHPGKTGLELMEALNAIDEKNEMELQTLGTIVGLLSFEKIAINDLQLRPYRTDDFIPQLYYETSRFNALGQQWVVKTKVNGNEKSLKRGLMFQLAQKTKGPINIKFMMLQSPFGDLTIKPSLHHHEFMTDKQESDFHEVQLLDSVECNKMLASKMIHLRLMMFQMPT</sequence>
<dbReference type="GO" id="GO:0046872">
    <property type="term" value="F:metal ion binding"/>
    <property type="evidence" value="ECO:0007669"/>
    <property type="project" value="UniProtKB-KW"/>
</dbReference>